<evidence type="ECO:0000313" key="4">
    <source>
        <dbReference type="Proteomes" id="UP000297403"/>
    </source>
</evidence>
<dbReference type="InterPro" id="IPR009597">
    <property type="entry name" value="DUF1206"/>
</dbReference>
<accession>A0AAQ2HG93</accession>
<dbReference type="Proteomes" id="UP000297403">
    <property type="component" value="Unassembled WGS sequence"/>
</dbReference>
<sequence>MTPESVSDNAQDAARTVEGSRTFQLLARAGYAVNGLLHVMIGSIAISVATGAGAGGGSADQSGALGQLARTPGGVFLLWTVVIGLAALGLWYLVQAFVEPARDPKRKWAKRAVLIGKGAVFLLIAATALTFARGASASSSETARDSTATLLGLPGGVILLFIGGLVVLGIGAVFVVRGASHKFTESITVPRGAAGTAVVALGTVGYSAEGIALGTVGVLFAVAAFTHNPDKATGMDGALKALVALPFGVAILVVVGAGLIAYGLYCFARSRLARL</sequence>
<organism evidence="3 4">
    <name type="scientific">Cryobacterium shii</name>
    <dbReference type="NCBI Taxonomy" id="1259235"/>
    <lineage>
        <taxon>Bacteria</taxon>
        <taxon>Bacillati</taxon>
        <taxon>Actinomycetota</taxon>
        <taxon>Actinomycetes</taxon>
        <taxon>Micrococcales</taxon>
        <taxon>Microbacteriaceae</taxon>
        <taxon>Cryobacterium</taxon>
    </lineage>
</organism>
<feature type="domain" description="DUF1206" evidence="2">
    <location>
        <begin position="29"/>
        <end position="97"/>
    </location>
</feature>
<name>A0AAQ2HG93_9MICO</name>
<comment type="caution">
    <text evidence="3">The sequence shown here is derived from an EMBL/GenBank/DDBJ whole genome shotgun (WGS) entry which is preliminary data.</text>
</comment>
<feature type="transmembrane region" description="Helical" evidence="1">
    <location>
        <begin position="114"/>
        <end position="132"/>
    </location>
</feature>
<dbReference type="Pfam" id="PF06724">
    <property type="entry name" value="DUF1206"/>
    <property type="match status" value="3"/>
</dbReference>
<dbReference type="AlphaFoldDB" id="A0AAQ2HG93"/>
<feature type="transmembrane region" description="Helical" evidence="1">
    <location>
        <begin position="245"/>
        <end position="268"/>
    </location>
</feature>
<gene>
    <name evidence="3" type="ORF">E3O49_05200</name>
</gene>
<feature type="transmembrane region" description="Helical" evidence="1">
    <location>
        <begin position="31"/>
        <end position="54"/>
    </location>
</feature>
<keyword evidence="4" id="KW-1185">Reference proteome</keyword>
<feature type="domain" description="DUF1206" evidence="2">
    <location>
        <begin position="114"/>
        <end position="179"/>
    </location>
</feature>
<keyword evidence="1" id="KW-0472">Membrane</keyword>
<evidence type="ECO:0000259" key="2">
    <source>
        <dbReference type="Pfam" id="PF06724"/>
    </source>
</evidence>
<feature type="transmembrane region" description="Helical" evidence="1">
    <location>
        <begin position="197"/>
        <end position="225"/>
    </location>
</feature>
<proteinExistence type="predicted"/>
<dbReference type="RefSeq" id="WP_134365419.1">
    <property type="nucleotide sequence ID" value="NZ_SOFY01000021.1"/>
</dbReference>
<feature type="transmembrane region" description="Helical" evidence="1">
    <location>
        <begin position="152"/>
        <end position="176"/>
    </location>
</feature>
<keyword evidence="1" id="KW-1133">Transmembrane helix</keyword>
<feature type="transmembrane region" description="Helical" evidence="1">
    <location>
        <begin position="74"/>
        <end position="94"/>
    </location>
</feature>
<keyword evidence="1" id="KW-0812">Transmembrane</keyword>
<feature type="domain" description="DUF1206" evidence="2">
    <location>
        <begin position="204"/>
        <end position="271"/>
    </location>
</feature>
<protein>
    <submittedName>
        <fullName evidence="3">DUF1206 domain-containing protein</fullName>
    </submittedName>
</protein>
<dbReference type="EMBL" id="SOFY01000021">
    <property type="protein sequence ID" value="TFC50150.1"/>
    <property type="molecule type" value="Genomic_DNA"/>
</dbReference>
<evidence type="ECO:0000256" key="1">
    <source>
        <dbReference type="SAM" id="Phobius"/>
    </source>
</evidence>
<reference evidence="3 4" key="1">
    <citation type="submission" date="2019-03" db="EMBL/GenBank/DDBJ databases">
        <title>Genomics of glacier-inhabiting Cryobacterium strains.</title>
        <authorList>
            <person name="Liu Q."/>
            <person name="Xin Y.-H."/>
        </authorList>
    </citation>
    <scope>NUCLEOTIDE SEQUENCE [LARGE SCALE GENOMIC DNA]</scope>
    <source>
        <strain evidence="4">TMT1-22</strain>
    </source>
</reference>
<evidence type="ECO:0000313" key="3">
    <source>
        <dbReference type="EMBL" id="TFC50150.1"/>
    </source>
</evidence>